<proteinExistence type="predicted"/>
<organism evidence="1 2">
    <name type="scientific">Trichinella pseudospiralis</name>
    <name type="common">Parasitic roundworm</name>
    <dbReference type="NCBI Taxonomy" id="6337"/>
    <lineage>
        <taxon>Eukaryota</taxon>
        <taxon>Metazoa</taxon>
        <taxon>Ecdysozoa</taxon>
        <taxon>Nematoda</taxon>
        <taxon>Enoplea</taxon>
        <taxon>Dorylaimia</taxon>
        <taxon>Trichinellida</taxon>
        <taxon>Trichinellidae</taxon>
        <taxon>Trichinella</taxon>
    </lineage>
</organism>
<name>A0A0V1GT79_TRIPS</name>
<evidence type="ECO:0000313" key="1">
    <source>
        <dbReference type="EMBL" id="KRZ01124.1"/>
    </source>
</evidence>
<evidence type="ECO:0000313" key="2">
    <source>
        <dbReference type="Proteomes" id="UP000054805"/>
    </source>
</evidence>
<protein>
    <submittedName>
        <fullName evidence="1">Uncharacterized protein</fullName>
    </submittedName>
</protein>
<dbReference type="EMBL" id="JYDS01000683">
    <property type="protein sequence ID" value="KRZ01124.1"/>
    <property type="molecule type" value="Genomic_DNA"/>
</dbReference>
<reference evidence="1 2" key="1">
    <citation type="submission" date="2015-01" db="EMBL/GenBank/DDBJ databases">
        <title>Evolution of Trichinella species and genotypes.</title>
        <authorList>
            <person name="Korhonen P.K."/>
            <person name="Edoardo P."/>
            <person name="Giuseppe L.R."/>
            <person name="Gasser R.B."/>
        </authorList>
    </citation>
    <scope>NUCLEOTIDE SEQUENCE [LARGE SCALE GENOMIC DNA]</scope>
    <source>
        <strain evidence="1">ISS588</strain>
    </source>
</reference>
<sequence>MIEQSPAAISRARCSRRDELRSSKRMRSIVHLLHAIDMNFSDRESAALRTDLKFMIDAVAYPVVPATANPKTFKPDGSTTQ</sequence>
<dbReference type="Proteomes" id="UP000054805">
    <property type="component" value="Unassembled WGS sequence"/>
</dbReference>
<comment type="caution">
    <text evidence="1">The sequence shown here is derived from an EMBL/GenBank/DDBJ whole genome shotgun (WGS) entry which is preliminary data.</text>
</comment>
<dbReference type="AlphaFoldDB" id="A0A0V1GT79"/>
<gene>
    <name evidence="1" type="ORF">T4B_8166</name>
</gene>
<keyword evidence="2" id="KW-1185">Reference proteome</keyword>
<accession>A0A0V1GT79</accession>